<evidence type="ECO:0000256" key="1">
    <source>
        <dbReference type="SAM" id="Coils"/>
    </source>
</evidence>
<organism evidence="4 5">
    <name type="scientific">Vitrella brassicaformis (strain CCMP3155)</name>
    <dbReference type="NCBI Taxonomy" id="1169540"/>
    <lineage>
        <taxon>Eukaryota</taxon>
        <taxon>Sar</taxon>
        <taxon>Alveolata</taxon>
        <taxon>Colpodellida</taxon>
        <taxon>Vitrellaceae</taxon>
        <taxon>Vitrella</taxon>
    </lineage>
</organism>
<feature type="compositionally biased region" description="Gly residues" evidence="2">
    <location>
        <begin position="977"/>
        <end position="988"/>
    </location>
</feature>
<dbReference type="Proteomes" id="UP000041254">
    <property type="component" value="Unassembled WGS sequence"/>
</dbReference>
<evidence type="ECO:0000313" key="4">
    <source>
        <dbReference type="EMBL" id="CEM01874.1"/>
    </source>
</evidence>
<feature type="compositionally biased region" description="Gly residues" evidence="2">
    <location>
        <begin position="1004"/>
        <end position="1015"/>
    </location>
</feature>
<feature type="domain" description="Potassium channel tetramerisation-type BTB" evidence="3">
    <location>
        <begin position="67"/>
        <end position="128"/>
    </location>
</feature>
<reference evidence="4 5" key="1">
    <citation type="submission" date="2014-11" db="EMBL/GenBank/DDBJ databases">
        <authorList>
            <person name="Zhu J."/>
            <person name="Qi W."/>
            <person name="Song R."/>
        </authorList>
    </citation>
    <scope>NUCLEOTIDE SEQUENCE [LARGE SCALE GENOMIC DNA]</scope>
</reference>
<dbReference type="SUPFAM" id="SSF54695">
    <property type="entry name" value="POZ domain"/>
    <property type="match status" value="1"/>
</dbReference>
<dbReference type="AlphaFoldDB" id="A0A0G4ETE0"/>
<dbReference type="InterPro" id="IPR011333">
    <property type="entry name" value="SKP1/BTB/POZ_sf"/>
</dbReference>
<feature type="coiled-coil region" evidence="1">
    <location>
        <begin position="201"/>
        <end position="228"/>
    </location>
</feature>
<dbReference type="VEuPathDB" id="CryptoDB:Vbra_22528"/>
<dbReference type="OrthoDB" id="419404at2759"/>
<feature type="compositionally biased region" description="Pro residues" evidence="2">
    <location>
        <begin position="826"/>
        <end position="840"/>
    </location>
</feature>
<dbReference type="InParanoid" id="A0A0G4ETE0"/>
<gene>
    <name evidence="4" type="ORF">Vbra_22528</name>
</gene>
<dbReference type="Pfam" id="PF02214">
    <property type="entry name" value="BTB_2"/>
    <property type="match status" value="1"/>
</dbReference>
<protein>
    <recommendedName>
        <fullName evidence="3">Potassium channel tetramerisation-type BTB domain-containing protein</fullName>
    </recommendedName>
</protein>
<evidence type="ECO:0000313" key="5">
    <source>
        <dbReference type="Proteomes" id="UP000041254"/>
    </source>
</evidence>
<dbReference type="PhylomeDB" id="A0A0G4ETE0"/>
<sequence>MDLPSAIDRDLLSRHGALCAIDRQIVGPLEELEAEQNRIDASYDIDELLSLHGASDGSAASGDDQLDLNVGGRSFTVRRKDVTRPDGSVMASLFGGKWDRRLPRDDKQRIFIDADPRAFEVILSKMSEEGWEEGVDLLKSKARAGLFSGGVCDWIRFWLSPPAAADGEAAHDHIEPPSPAMSAVALPEQLKGLMSVMQRFAKTFAARLAELESERAAKKARYDKVMGEIKAVAPFLRPLSGDESIRSIRVVSEDDEWPDLEDDRRPYVVISTTQSTLQETTSSLRNRFDLYSAPVKRIPADHFSEIVDYARRRRILPDCTPVAPPTTTSDKMDQLLLACDMYGMLKHTYPHILTDHDMHKLARTITYNQPAKLHRLFTSDAHRSSFDKLLQQVGDAQGLVLVVHPQDDDGRVKASHIDGRLIQPPSATSPRTIECPVALFSMRETSTKGLEEVEVPQGEQRVTVAGAGGGRLYIGGGCLVLGMGGDLRRCRLRLKGGDEREFTAQRLEVYQLEVAVDKAAVTSAIDGLIEQKGLLGVIDYQPLRQSASPRQLIRLQYFLENGGDWAASAALLRLAKRYRWIQQLPMQLNEGDVERAGSRATFERRAASLRQWSLVGHRLGRDMALTRTDGGGEMLGREAVVVRASGSKDPPCSFAGDAYQSFSDIVLSRLARTAERRSRMSASRVYPAPSAAHDRIATLIAQPLPLWGSHKVVDTDPHTGDKWRWVLLCGDKAGDAFAAHVWIRLSRPPSTIALYSTEKPRGDGRGAAGNPLAVALAATRMGSDSWLIPAVQKAIATGGGDGGGAGGPVAQRQLPLAQFPTRAAARPPPPVSARPPPPLTQPSSVTVGCIRTAERRSRMSASMVYPASPASSAANDSITALMAQRSPVWGSHTVIDCTDPYTGLTTRRVILCGDKVEAQIKMTTFSGGSSIALHSSEEPHGDGEGVAGSPLAAALAATRMGGDAWLIPGVSEAIATGGGDGGGGGGAGDSVRSERDATGELGSVVGGAVGGGRGS</sequence>
<dbReference type="GO" id="GO:0051260">
    <property type="term" value="P:protein homooligomerization"/>
    <property type="evidence" value="ECO:0007669"/>
    <property type="project" value="InterPro"/>
</dbReference>
<keyword evidence="1" id="KW-0175">Coiled coil</keyword>
<evidence type="ECO:0000259" key="3">
    <source>
        <dbReference type="Pfam" id="PF02214"/>
    </source>
</evidence>
<dbReference type="EMBL" id="CDMY01000312">
    <property type="protein sequence ID" value="CEM01874.1"/>
    <property type="molecule type" value="Genomic_DNA"/>
</dbReference>
<accession>A0A0G4ETE0</accession>
<dbReference type="Gene3D" id="3.30.710.10">
    <property type="entry name" value="Potassium Channel Kv1.1, Chain A"/>
    <property type="match status" value="1"/>
</dbReference>
<evidence type="ECO:0000256" key="2">
    <source>
        <dbReference type="SAM" id="MobiDB-lite"/>
    </source>
</evidence>
<dbReference type="InterPro" id="IPR003131">
    <property type="entry name" value="T1-type_BTB"/>
</dbReference>
<keyword evidence="5" id="KW-1185">Reference proteome</keyword>
<proteinExistence type="predicted"/>
<feature type="region of interest" description="Disordered" evidence="2">
    <location>
        <begin position="977"/>
        <end position="1015"/>
    </location>
</feature>
<name>A0A0G4ETE0_VITBC</name>
<feature type="region of interest" description="Disordered" evidence="2">
    <location>
        <begin position="821"/>
        <end position="844"/>
    </location>
</feature>